<sequence length="168" mass="18627">MKLVRIASLILVLLSLSAASVQAQAYLYVERKGEFPDHRWKQGEKLEILISDGEDAFWQKGYFNGGDSAGMVLGTRYYNWSQVLGVRYANGLIPFFGKSAMAAAGLFTGVFAVNSLINDDSPILTEGQIYLGAGLLSAGLISKLFWYKVRKMEKGYELRIINLMELDG</sequence>
<evidence type="ECO:0000256" key="2">
    <source>
        <dbReference type="SAM" id="SignalP"/>
    </source>
</evidence>
<name>A0A7H0VDC5_9FLAO</name>
<feature type="transmembrane region" description="Helical" evidence="1">
    <location>
        <begin position="129"/>
        <end position="147"/>
    </location>
</feature>
<keyword evidence="1" id="KW-0472">Membrane</keyword>
<feature type="chain" id="PRO_5028893327" evidence="2">
    <location>
        <begin position="24"/>
        <end position="168"/>
    </location>
</feature>
<dbReference type="Proteomes" id="UP000516305">
    <property type="component" value="Chromosome"/>
</dbReference>
<feature type="signal peptide" evidence="2">
    <location>
        <begin position="1"/>
        <end position="23"/>
    </location>
</feature>
<dbReference type="EMBL" id="CP060139">
    <property type="protein sequence ID" value="QNR23723.1"/>
    <property type="molecule type" value="Genomic_DNA"/>
</dbReference>
<evidence type="ECO:0000313" key="3">
    <source>
        <dbReference type="EMBL" id="QNR23723.1"/>
    </source>
</evidence>
<dbReference type="RefSeq" id="WP_210758258.1">
    <property type="nucleotide sequence ID" value="NZ_CP060139.1"/>
</dbReference>
<accession>A0A7H0VDC5</accession>
<reference evidence="3 4" key="1">
    <citation type="submission" date="2020-08" db="EMBL/GenBank/DDBJ databases">
        <title>Croceimicrobium hydrocarbonivorans gen. nov., sp. nov., a novel marine bacterium isolated from a bacterial consortium that degrades polyethylene terephthalate.</title>
        <authorList>
            <person name="Liu R."/>
        </authorList>
    </citation>
    <scope>NUCLEOTIDE SEQUENCE [LARGE SCALE GENOMIC DNA]</scope>
    <source>
        <strain evidence="3 4">A20-9</strain>
    </source>
</reference>
<organism evidence="3 4">
    <name type="scientific">Croceimicrobium hydrocarbonivorans</name>
    <dbReference type="NCBI Taxonomy" id="2761580"/>
    <lineage>
        <taxon>Bacteria</taxon>
        <taxon>Pseudomonadati</taxon>
        <taxon>Bacteroidota</taxon>
        <taxon>Flavobacteriia</taxon>
        <taxon>Flavobacteriales</taxon>
        <taxon>Owenweeksiaceae</taxon>
        <taxon>Croceimicrobium</taxon>
    </lineage>
</organism>
<proteinExistence type="predicted"/>
<evidence type="ECO:0000256" key="1">
    <source>
        <dbReference type="SAM" id="Phobius"/>
    </source>
</evidence>
<keyword evidence="1" id="KW-0812">Transmembrane</keyword>
<feature type="transmembrane region" description="Helical" evidence="1">
    <location>
        <begin position="95"/>
        <end position="117"/>
    </location>
</feature>
<dbReference type="KEGG" id="chyd:H4K34_15285"/>
<keyword evidence="2" id="KW-0732">Signal</keyword>
<keyword evidence="4" id="KW-1185">Reference proteome</keyword>
<gene>
    <name evidence="3" type="ORF">H4K34_15285</name>
</gene>
<evidence type="ECO:0000313" key="4">
    <source>
        <dbReference type="Proteomes" id="UP000516305"/>
    </source>
</evidence>
<protein>
    <submittedName>
        <fullName evidence="3">Uncharacterized protein</fullName>
    </submittedName>
</protein>
<dbReference type="AlphaFoldDB" id="A0A7H0VDC5"/>
<keyword evidence="1" id="KW-1133">Transmembrane helix</keyword>